<proteinExistence type="inferred from homology"/>
<protein>
    <submittedName>
        <fullName evidence="5">Gas vesicle protein</fullName>
    </submittedName>
</protein>
<dbReference type="GO" id="GO:0031411">
    <property type="term" value="C:gas vesicle"/>
    <property type="evidence" value="ECO:0007669"/>
    <property type="project" value="UniProtKB-SubCell"/>
</dbReference>
<gene>
    <name evidence="5" type="ORF">SAMN02745673_01597</name>
</gene>
<keyword evidence="1" id="KW-0304">Gas vesicle</keyword>
<evidence type="ECO:0000256" key="2">
    <source>
        <dbReference type="ARBA" id="ARBA00035108"/>
    </source>
</evidence>
<dbReference type="OrthoDB" id="3790311at2"/>
<evidence type="ECO:0000256" key="3">
    <source>
        <dbReference type="ARBA" id="ARBA00035646"/>
    </source>
</evidence>
<dbReference type="EMBL" id="FUWS01000004">
    <property type="protein sequence ID" value="SJZ85663.1"/>
    <property type="molecule type" value="Genomic_DNA"/>
</dbReference>
<dbReference type="Pfam" id="PF00741">
    <property type="entry name" value="Gas_vesicle"/>
    <property type="match status" value="1"/>
</dbReference>
<dbReference type="AlphaFoldDB" id="A0A1T4P2E1"/>
<accession>A0A1T4P2E1</accession>
<dbReference type="GO" id="GO:0012506">
    <property type="term" value="C:vesicle membrane"/>
    <property type="evidence" value="ECO:0007669"/>
    <property type="project" value="InterPro"/>
</dbReference>
<dbReference type="RefSeq" id="WP_144390029.1">
    <property type="nucleotide sequence ID" value="NZ_FUWS01000004.1"/>
</dbReference>
<organism evidence="5 6">
    <name type="scientific">Marinactinospora thermotolerans DSM 45154</name>
    <dbReference type="NCBI Taxonomy" id="1122192"/>
    <lineage>
        <taxon>Bacteria</taxon>
        <taxon>Bacillati</taxon>
        <taxon>Actinomycetota</taxon>
        <taxon>Actinomycetes</taxon>
        <taxon>Streptosporangiales</taxon>
        <taxon>Nocardiopsidaceae</taxon>
        <taxon>Marinactinospora</taxon>
    </lineage>
</organism>
<keyword evidence="6" id="KW-1185">Reference proteome</keyword>
<feature type="compositionally biased region" description="Basic and acidic residues" evidence="4">
    <location>
        <begin position="1"/>
        <end position="15"/>
    </location>
</feature>
<comment type="similarity">
    <text evidence="3">Belongs to the gas vesicle GvpA family.</text>
</comment>
<evidence type="ECO:0000313" key="6">
    <source>
        <dbReference type="Proteomes" id="UP000190637"/>
    </source>
</evidence>
<feature type="region of interest" description="Disordered" evidence="4">
    <location>
        <begin position="1"/>
        <end position="33"/>
    </location>
</feature>
<evidence type="ECO:0000256" key="4">
    <source>
        <dbReference type="SAM" id="MobiDB-lite"/>
    </source>
</evidence>
<dbReference type="PANTHER" id="PTHR35344:SF4">
    <property type="entry name" value="GAS VESICLE PROTEIN A1"/>
    <property type="match status" value="1"/>
</dbReference>
<dbReference type="PANTHER" id="PTHR35344">
    <property type="entry name" value="GAS VESICLE STRUCTURAL PROTEIN 2-RELATED"/>
    <property type="match status" value="1"/>
</dbReference>
<dbReference type="GO" id="GO:0005198">
    <property type="term" value="F:structural molecule activity"/>
    <property type="evidence" value="ECO:0007669"/>
    <property type="project" value="InterPro"/>
</dbReference>
<name>A0A1T4P2E1_9ACTN</name>
<reference evidence="5 6" key="1">
    <citation type="submission" date="2017-02" db="EMBL/GenBank/DDBJ databases">
        <authorList>
            <person name="Peterson S.W."/>
        </authorList>
    </citation>
    <scope>NUCLEOTIDE SEQUENCE [LARGE SCALE GENOMIC DNA]</scope>
    <source>
        <strain evidence="5 6">DSM 45154</strain>
    </source>
</reference>
<evidence type="ECO:0000313" key="5">
    <source>
        <dbReference type="EMBL" id="SJZ85663.1"/>
    </source>
</evidence>
<evidence type="ECO:0000256" key="1">
    <source>
        <dbReference type="ARBA" id="ARBA00022987"/>
    </source>
</evidence>
<dbReference type="Proteomes" id="UP000190637">
    <property type="component" value="Unassembled WGS sequence"/>
</dbReference>
<dbReference type="InterPro" id="IPR000638">
    <property type="entry name" value="Gas-vesicle_GvpA-like"/>
</dbReference>
<comment type="subcellular location">
    <subcellularLocation>
        <location evidence="2">Gas vesicle</location>
    </subcellularLocation>
</comment>
<dbReference type="InterPro" id="IPR050530">
    <property type="entry name" value="GvpA"/>
</dbReference>
<sequence length="113" mass="12422">MSEVERARPVTREPEWAEPLETEGSFTGFPEGQGSVARVIDEDHPLANREISLVDLLDRVLAKGVMITGDLTISIADVDLVRVSLRALVSSINEQVASPWEHGHPLAGWIRPD</sequence>
<dbReference type="STRING" id="1122192.SAMN02745673_01597"/>